<dbReference type="SMART" id="SM00052">
    <property type="entry name" value="EAL"/>
    <property type="match status" value="1"/>
</dbReference>
<dbReference type="Pfam" id="PF12860">
    <property type="entry name" value="PAS_7"/>
    <property type="match status" value="3"/>
</dbReference>
<feature type="domain" description="GGDEF" evidence="2">
    <location>
        <begin position="443"/>
        <end position="576"/>
    </location>
</feature>
<dbReference type="Pfam" id="PF00563">
    <property type="entry name" value="EAL"/>
    <property type="match status" value="1"/>
</dbReference>
<dbReference type="SUPFAM" id="SSF141868">
    <property type="entry name" value="EAL domain-like"/>
    <property type="match status" value="1"/>
</dbReference>
<dbReference type="SMART" id="SM00091">
    <property type="entry name" value="PAS"/>
    <property type="match status" value="3"/>
</dbReference>
<dbReference type="FunFam" id="3.30.70.270:FF:000001">
    <property type="entry name" value="Diguanylate cyclase domain protein"/>
    <property type="match status" value="1"/>
</dbReference>
<dbReference type="AlphaFoldDB" id="A0A3B0TKB1"/>
<proteinExistence type="predicted"/>
<dbReference type="Pfam" id="PF00990">
    <property type="entry name" value="GGDEF"/>
    <property type="match status" value="1"/>
</dbReference>
<evidence type="ECO:0000259" key="2">
    <source>
        <dbReference type="PROSITE" id="PS50887"/>
    </source>
</evidence>
<protein>
    <submittedName>
        <fullName evidence="3">Diguanylate cyclase/phosphodiesterase (GGDEF &amp; EAL domains) with PAS/PAC sensor(S)</fullName>
    </submittedName>
</protein>
<dbReference type="SUPFAM" id="SSF55785">
    <property type="entry name" value="PYP-like sensor domain (PAS domain)"/>
    <property type="match status" value="2"/>
</dbReference>
<dbReference type="InterPro" id="IPR035919">
    <property type="entry name" value="EAL_sf"/>
</dbReference>
<dbReference type="InterPro" id="IPR043128">
    <property type="entry name" value="Rev_trsase/Diguanyl_cyclase"/>
</dbReference>
<accession>A0A3B0TKB1</accession>
<feature type="domain" description="EAL" evidence="1">
    <location>
        <begin position="585"/>
        <end position="835"/>
    </location>
</feature>
<dbReference type="Gene3D" id="3.20.20.450">
    <property type="entry name" value="EAL domain"/>
    <property type="match status" value="1"/>
</dbReference>
<dbReference type="InterPro" id="IPR035965">
    <property type="entry name" value="PAS-like_dom_sf"/>
</dbReference>
<dbReference type="NCBIfam" id="TIGR00254">
    <property type="entry name" value="GGDEF"/>
    <property type="match status" value="1"/>
</dbReference>
<sequence length="852" mass="95467">MRRNAPATAASGYDAQLLIAAVDAMPCGFSVWNERFKLELFNQRFIDMFGLSEEKVVPGITLYKICELTIAEGRGAGLPLGVLYNSLKGRLERQKEHQRPGRLEQVVGDMIIRTSIARHPDIGWMVTHEDISEDVRQRRTELETKQQLLTQSTWFERAINSMSQGLCAFDGDKRLIICNRAYAEIYGLPEKLTAPGTRFEDILEYRIKKGLIPDGETPQSHRAKRMELVESETSERKFIEFENNRFIYILKNPMPGGGWIGVIQDVTEEQQKEELISERSRDLKLQNLRFEAAVKNMAQGLVMFDAERRLVICNDQYINLYNLPKKLARPGTRFAEIAAHQVRMGMVPDGCEDDFLQHIDRLIKDGGGKKTILEMANGSHVSVNYQPVGDGGWVSTHEDVTERQLNEARIRYMARHDALTDLPNRTCFNEEMERSQSRISRGDKLALLCIDLDKFKRINDTYGHGVGDEVLRRVASRLKNGKREHEIIARMGGDEFMLLAWPVNSAEDVGRIAQRILHDLGRPILIDGREFMISTSIGIAMAPEDGKDGATLMKHADMALYRAKGEGRRSYRFFKKGMDEAIQQRHKLGADLREALAQNQFKLSYQPVLELASNRVSCCEANLRWEHPERGILLPEQFIPVAEETGFIARLGAWALGEACEAARDWPEGVRLALKLTSSQIICPRAAENIASILKATGFDPARLELAVSEKTLAKKTKAKLGVLQQLRSMGVRIAMDRFGAGFSSLGNLGAFSFDKINIDQALMNEIELSRQNREIVKAIISLGGALGIVTSASGIEYEAQLDIVSEYGCTEVQGHLFSPAMPASSIVELLRTVEMRAAQDAGFAPASQLIG</sequence>
<dbReference type="Gene3D" id="3.30.70.270">
    <property type="match status" value="1"/>
</dbReference>
<dbReference type="PROSITE" id="PS50883">
    <property type="entry name" value="EAL"/>
    <property type="match status" value="1"/>
</dbReference>
<dbReference type="InterPro" id="IPR001633">
    <property type="entry name" value="EAL_dom"/>
</dbReference>
<dbReference type="SMART" id="SM00267">
    <property type="entry name" value="GGDEF"/>
    <property type="match status" value="1"/>
</dbReference>
<dbReference type="PROSITE" id="PS50887">
    <property type="entry name" value="GGDEF"/>
    <property type="match status" value="1"/>
</dbReference>
<dbReference type="InterPro" id="IPR000160">
    <property type="entry name" value="GGDEF_dom"/>
</dbReference>
<evidence type="ECO:0000259" key="1">
    <source>
        <dbReference type="PROSITE" id="PS50883"/>
    </source>
</evidence>
<dbReference type="PANTHER" id="PTHR44757:SF2">
    <property type="entry name" value="BIOFILM ARCHITECTURE MAINTENANCE PROTEIN MBAA"/>
    <property type="match status" value="1"/>
</dbReference>
<dbReference type="InterPro" id="IPR052155">
    <property type="entry name" value="Biofilm_reg_signaling"/>
</dbReference>
<dbReference type="CDD" id="cd01948">
    <property type="entry name" value="EAL"/>
    <property type="match status" value="1"/>
</dbReference>
<dbReference type="EMBL" id="UOEO01000099">
    <property type="protein sequence ID" value="VAW19125.1"/>
    <property type="molecule type" value="Genomic_DNA"/>
</dbReference>
<organism evidence="3">
    <name type="scientific">hydrothermal vent metagenome</name>
    <dbReference type="NCBI Taxonomy" id="652676"/>
    <lineage>
        <taxon>unclassified sequences</taxon>
        <taxon>metagenomes</taxon>
        <taxon>ecological metagenomes</taxon>
    </lineage>
</organism>
<dbReference type="CDD" id="cd01949">
    <property type="entry name" value="GGDEF"/>
    <property type="match status" value="1"/>
</dbReference>
<name>A0A3B0TKB1_9ZZZZ</name>
<dbReference type="InterPro" id="IPR029787">
    <property type="entry name" value="Nucleotide_cyclase"/>
</dbReference>
<gene>
    <name evidence="3" type="ORF">MNBD_ALPHA12-735</name>
</gene>
<reference evidence="3" key="1">
    <citation type="submission" date="2018-06" db="EMBL/GenBank/DDBJ databases">
        <authorList>
            <person name="Zhirakovskaya E."/>
        </authorList>
    </citation>
    <scope>NUCLEOTIDE SEQUENCE</scope>
</reference>
<dbReference type="InterPro" id="IPR000014">
    <property type="entry name" value="PAS"/>
</dbReference>
<dbReference type="PANTHER" id="PTHR44757">
    <property type="entry name" value="DIGUANYLATE CYCLASE DGCP"/>
    <property type="match status" value="1"/>
</dbReference>
<evidence type="ECO:0000313" key="3">
    <source>
        <dbReference type="EMBL" id="VAW19125.1"/>
    </source>
</evidence>
<dbReference type="SUPFAM" id="SSF55073">
    <property type="entry name" value="Nucleotide cyclase"/>
    <property type="match status" value="1"/>
</dbReference>
<dbReference type="Gene3D" id="3.30.450.20">
    <property type="entry name" value="PAS domain"/>
    <property type="match status" value="2"/>
</dbReference>